<feature type="region of interest" description="Disordered" evidence="1">
    <location>
        <begin position="127"/>
        <end position="156"/>
    </location>
</feature>
<dbReference type="InParanoid" id="G4TIE3"/>
<feature type="region of interest" description="Disordered" evidence="1">
    <location>
        <begin position="1"/>
        <end position="67"/>
    </location>
</feature>
<feature type="compositionally biased region" description="Polar residues" evidence="1">
    <location>
        <begin position="137"/>
        <end position="149"/>
    </location>
</feature>
<keyword evidence="3" id="KW-1185">Reference proteome</keyword>
<feature type="compositionally biased region" description="Basic and acidic residues" evidence="1">
    <location>
        <begin position="127"/>
        <end position="136"/>
    </location>
</feature>
<accession>G4TIE3</accession>
<gene>
    <name evidence="2" type="ORF">PIIN_05005</name>
</gene>
<proteinExistence type="predicted"/>
<dbReference type="EMBL" id="CAFZ01000105">
    <property type="protein sequence ID" value="CCA71070.1"/>
    <property type="molecule type" value="Genomic_DNA"/>
</dbReference>
<name>G4TIE3_SERID</name>
<evidence type="ECO:0000256" key="1">
    <source>
        <dbReference type="SAM" id="MobiDB-lite"/>
    </source>
</evidence>
<comment type="caution">
    <text evidence="2">The sequence shown here is derived from an EMBL/GenBank/DDBJ whole genome shotgun (WGS) entry which is preliminary data.</text>
</comment>
<dbReference type="AlphaFoldDB" id="G4TIE3"/>
<organism evidence="2 3">
    <name type="scientific">Serendipita indica (strain DSM 11827)</name>
    <name type="common">Root endophyte fungus</name>
    <name type="synonym">Piriformospora indica</name>
    <dbReference type="NCBI Taxonomy" id="1109443"/>
    <lineage>
        <taxon>Eukaryota</taxon>
        <taxon>Fungi</taxon>
        <taxon>Dikarya</taxon>
        <taxon>Basidiomycota</taxon>
        <taxon>Agaricomycotina</taxon>
        <taxon>Agaricomycetes</taxon>
        <taxon>Sebacinales</taxon>
        <taxon>Serendipitaceae</taxon>
        <taxon>Serendipita</taxon>
    </lineage>
</organism>
<protein>
    <submittedName>
        <fullName evidence="2">Uncharacterized protein</fullName>
    </submittedName>
</protein>
<dbReference type="OrthoDB" id="3254913at2759"/>
<dbReference type="HOGENOM" id="CLU_1687355_0_0_1"/>
<sequence>MSDEQDALKSQINPPADQQLALDTEPHSGRDRSTSDAWFPPNPPPSSPHSATVIPFSLPAPSFEEGDTSFSRSIDAILATQTEREVVEEKKIAAAVSKRASNVLKLTQENKDLERELKEMAERLEAIERKSQELKTRQGSPTTSKTGDTSPPPGES</sequence>
<reference evidence="2 3" key="1">
    <citation type="journal article" date="2011" name="PLoS Pathog.">
        <title>Endophytic Life Strategies Decoded by Genome and Transcriptome Analyses of the Mutualistic Root Symbiont Piriformospora indica.</title>
        <authorList>
            <person name="Zuccaro A."/>
            <person name="Lahrmann U."/>
            <person name="Guldener U."/>
            <person name="Langen G."/>
            <person name="Pfiffi S."/>
            <person name="Biedenkopf D."/>
            <person name="Wong P."/>
            <person name="Samans B."/>
            <person name="Grimm C."/>
            <person name="Basiewicz M."/>
            <person name="Murat C."/>
            <person name="Martin F."/>
            <person name="Kogel K.H."/>
        </authorList>
    </citation>
    <scope>NUCLEOTIDE SEQUENCE [LARGE SCALE GENOMIC DNA]</scope>
    <source>
        <strain evidence="2 3">DSM 11827</strain>
    </source>
</reference>
<dbReference type="Proteomes" id="UP000007148">
    <property type="component" value="Unassembled WGS sequence"/>
</dbReference>
<evidence type="ECO:0000313" key="3">
    <source>
        <dbReference type="Proteomes" id="UP000007148"/>
    </source>
</evidence>
<evidence type="ECO:0000313" key="2">
    <source>
        <dbReference type="EMBL" id="CCA71070.1"/>
    </source>
</evidence>
<feature type="compositionally biased region" description="Basic and acidic residues" evidence="1">
    <location>
        <begin position="24"/>
        <end position="34"/>
    </location>
</feature>